<evidence type="ECO:0000256" key="2">
    <source>
        <dbReference type="ARBA" id="ARBA00012438"/>
    </source>
</evidence>
<evidence type="ECO:0000259" key="10">
    <source>
        <dbReference type="Pfam" id="PF07730"/>
    </source>
</evidence>
<dbReference type="AlphaFoldDB" id="A0A7K0K2J5"/>
<dbReference type="GO" id="GO:0016020">
    <property type="term" value="C:membrane"/>
    <property type="evidence" value="ECO:0007669"/>
    <property type="project" value="InterPro"/>
</dbReference>
<keyword evidence="12" id="KW-1185">Reference proteome</keyword>
<dbReference type="Proteomes" id="UP000442535">
    <property type="component" value="Unassembled WGS sequence"/>
</dbReference>
<feature type="transmembrane region" description="Helical" evidence="9">
    <location>
        <begin position="68"/>
        <end position="97"/>
    </location>
</feature>
<dbReference type="PANTHER" id="PTHR24421:SF10">
    <property type="entry name" value="NITRATE_NITRITE SENSOR PROTEIN NARQ"/>
    <property type="match status" value="1"/>
</dbReference>
<evidence type="ECO:0000256" key="7">
    <source>
        <dbReference type="ARBA" id="ARBA00022840"/>
    </source>
</evidence>
<dbReference type="GO" id="GO:0000155">
    <property type="term" value="F:phosphorelay sensor kinase activity"/>
    <property type="evidence" value="ECO:0007669"/>
    <property type="project" value="InterPro"/>
</dbReference>
<evidence type="ECO:0000256" key="5">
    <source>
        <dbReference type="ARBA" id="ARBA00022741"/>
    </source>
</evidence>
<evidence type="ECO:0000256" key="8">
    <source>
        <dbReference type="ARBA" id="ARBA00023012"/>
    </source>
</evidence>
<accession>A0A7K0K2J5</accession>
<evidence type="ECO:0000313" key="12">
    <source>
        <dbReference type="Proteomes" id="UP000442535"/>
    </source>
</evidence>
<evidence type="ECO:0000313" key="11">
    <source>
        <dbReference type="EMBL" id="MST49628.1"/>
    </source>
</evidence>
<keyword evidence="3" id="KW-0597">Phosphoprotein</keyword>
<keyword evidence="5" id="KW-0547">Nucleotide-binding</keyword>
<dbReference type="PANTHER" id="PTHR24421">
    <property type="entry name" value="NITRATE/NITRITE SENSOR PROTEIN NARX-RELATED"/>
    <property type="match status" value="1"/>
</dbReference>
<comment type="caution">
    <text evidence="11">The sequence shown here is derived from an EMBL/GenBank/DDBJ whole genome shotgun (WGS) entry which is preliminary data.</text>
</comment>
<evidence type="ECO:0000256" key="9">
    <source>
        <dbReference type="SAM" id="Phobius"/>
    </source>
</evidence>
<keyword evidence="4" id="KW-0808">Transferase</keyword>
<keyword evidence="9" id="KW-0812">Transmembrane</keyword>
<evidence type="ECO:0000256" key="6">
    <source>
        <dbReference type="ARBA" id="ARBA00022777"/>
    </source>
</evidence>
<keyword evidence="9" id="KW-0472">Membrane</keyword>
<keyword evidence="8" id="KW-0902">Two-component regulatory system</keyword>
<dbReference type="InterPro" id="IPR050482">
    <property type="entry name" value="Sensor_HK_TwoCompSys"/>
</dbReference>
<name>A0A7K0K2J5_9ACTO</name>
<evidence type="ECO:0000256" key="1">
    <source>
        <dbReference type="ARBA" id="ARBA00000085"/>
    </source>
</evidence>
<protein>
    <recommendedName>
        <fullName evidence="2">histidine kinase</fullName>
        <ecNumber evidence="2">2.7.13.3</ecNumber>
    </recommendedName>
</protein>
<organism evidence="11 12">
    <name type="scientific">Mobiluncus porci</name>
    <dbReference type="NCBI Taxonomy" id="2652278"/>
    <lineage>
        <taxon>Bacteria</taxon>
        <taxon>Bacillati</taxon>
        <taxon>Actinomycetota</taxon>
        <taxon>Actinomycetes</taxon>
        <taxon>Actinomycetales</taxon>
        <taxon>Actinomycetaceae</taxon>
        <taxon>Mobiluncus</taxon>
    </lineage>
</organism>
<feature type="transmembrane region" description="Helical" evidence="9">
    <location>
        <begin position="45"/>
        <end position="61"/>
    </location>
</feature>
<keyword evidence="6 11" id="KW-0418">Kinase</keyword>
<dbReference type="EC" id="2.7.13.3" evidence="2"/>
<keyword evidence="9" id="KW-1133">Transmembrane helix</keyword>
<feature type="domain" description="Signal transduction histidine kinase subgroup 3 dimerisation and phosphoacceptor" evidence="10">
    <location>
        <begin position="173"/>
        <end position="231"/>
    </location>
</feature>
<dbReference type="GO" id="GO:0005524">
    <property type="term" value="F:ATP binding"/>
    <property type="evidence" value="ECO:0007669"/>
    <property type="project" value="UniProtKB-KW"/>
</dbReference>
<dbReference type="GO" id="GO:0046983">
    <property type="term" value="F:protein dimerization activity"/>
    <property type="evidence" value="ECO:0007669"/>
    <property type="project" value="InterPro"/>
</dbReference>
<comment type="catalytic activity">
    <reaction evidence="1">
        <text>ATP + protein L-histidine = ADP + protein N-phospho-L-histidine.</text>
        <dbReference type="EC" id="2.7.13.3"/>
    </reaction>
</comment>
<proteinExistence type="predicted"/>
<dbReference type="Pfam" id="PF07730">
    <property type="entry name" value="HisKA_3"/>
    <property type="match status" value="1"/>
</dbReference>
<dbReference type="InterPro" id="IPR036890">
    <property type="entry name" value="HATPase_C_sf"/>
</dbReference>
<dbReference type="Gene3D" id="1.20.5.1930">
    <property type="match status" value="1"/>
</dbReference>
<feature type="transmembrane region" description="Helical" evidence="9">
    <location>
        <begin position="103"/>
        <end position="124"/>
    </location>
</feature>
<sequence length="380" mass="41653">MKRSSSRLAPLWLWLRRYWYPLLIIMIAIYQFVRLLLVGPVLANWIAWLFILVAEAASVWFRREGLLAVCAVAAVLAVSPVTFTSFADISLFAIGYLCATTPAWIGIGAGAVTALSLIYGFYLAEEDFNNSFGAILYGVIPIAVGLTIAYNRRLLEMEQVRRRLQLAQQSQDFATEVHDSISHVLVQISILSEAKLSTVAQDQADHLEQINGLSARGLREMRDLVKELQSRSQQWALLAGGEKAPQMIEDTADACVNSDFGSVLQEFSDALQRAGFTLELQIQGDTESVPPSTATVLADCLREISTNIMKYADATQPVALLLRINASRVRLYCANEVKDGGANFPSSGHGLVGIKRRVESLGGQVETALDDATWSITIGV</sequence>
<keyword evidence="7" id="KW-0067">ATP-binding</keyword>
<dbReference type="SUPFAM" id="SSF55874">
    <property type="entry name" value="ATPase domain of HSP90 chaperone/DNA topoisomerase II/histidine kinase"/>
    <property type="match status" value="1"/>
</dbReference>
<feature type="transmembrane region" description="Helical" evidence="9">
    <location>
        <begin position="20"/>
        <end position="39"/>
    </location>
</feature>
<reference evidence="11 12" key="1">
    <citation type="submission" date="2019-08" db="EMBL/GenBank/DDBJ databases">
        <title>In-depth cultivation of the pig gut microbiome towards novel bacterial diversity and tailored functional studies.</title>
        <authorList>
            <person name="Wylensek D."/>
            <person name="Hitch T.C.A."/>
            <person name="Clavel T."/>
        </authorList>
    </citation>
    <scope>NUCLEOTIDE SEQUENCE [LARGE SCALE GENOMIC DNA]</scope>
    <source>
        <strain evidence="11 12">RF-GAM-744-WT-7</strain>
    </source>
</reference>
<dbReference type="Gene3D" id="3.30.565.10">
    <property type="entry name" value="Histidine kinase-like ATPase, C-terminal domain"/>
    <property type="match status" value="1"/>
</dbReference>
<dbReference type="InterPro" id="IPR011712">
    <property type="entry name" value="Sig_transdc_His_kin_sub3_dim/P"/>
</dbReference>
<dbReference type="EMBL" id="VUMY01000007">
    <property type="protein sequence ID" value="MST49628.1"/>
    <property type="molecule type" value="Genomic_DNA"/>
</dbReference>
<gene>
    <name evidence="11" type="ORF">FYJ63_05180</name>
</gene>
<evidence type="ECO:0000256" key="3">
    <source>
        <dbReference type="ARBA" id="ARBA00022553"/>
    </source>
</evidence>
<feature type="transmembrane region" description="Helical" evidence="9">
    <location>
        <begin position="131"/>
        <end position="150"/>
    </location>
</feature>
<evidence type="ECO:0000256" key="4">
    <source>
        <dbReference type="ARBA" id="ARBA00022679"/>
    </source>
</evidence>